<dbReference type="SUPFAM" id="SSF52166">
    <property type="entry name" value="Ribosomal protein L4"/>
    <property type="match status" value="1"/>
</dbReference>
<keyword evidence="4" id="KW-0496">Mitochondrion</keyword>
<dbReference type="Proteomes" id="UP000887560">
    <property type="component" value="Unplaced"/>
</dbReference>
<protein>
    <recommendedName>
        <fullName evidence="6">Large ribosomal subunit protein uL4m</fullName>
    </recommendedName>
    <alternativeName>
        <fullName evidence="7">39S ribosomal protein L4, mitochondrial</fullName>
    </alternativeName>
</protein>
<proteinExistence type="inferred from homology"/>
<evidence type="ECO:0000256" key="2">
    <source>
        <dbReference type="ARBA" id="ARBA00010528"/>
    </source>
</evidence>
<feature type="compositionally biased region" description="Low complexity" evidence="8">
    <location>
        <begin position="402"/>
        <end position="417"/>
    </location>
</feature>
<dbReference type="InterPro" id="IPR019273">
    <property type="entry name" value="Lunapark_Znf"/>
</dbReference>
<evidence type="ECO:0000259" key="10">
    <source>
        <dbReference type="Pfam" id="PF10058"/>
    </source>
</evidence>
<dbReference type="InterPro" id="IPR013005">
    <property type="entry name" value="Ribosomal_uL4-like"/>
</dbReference>
<keyword evidence="11" id="KW-1185">Reference proteome</keyword>
<evidence type="ECO:0000256" key="3">
    <source>
        <dbReference type="ARBA" id="ARBA00022980"/>
    </source>
</evidence>
<feature type="region of interest" description="Disordered" evidence="8">
    <location>
        <begin position="511"/>
        <end position="571"/>
    </location>
</feature>
<evidence type="ECO:0000256" key="4">
    <source>
        <dbReference type="ARBA" id="ARBA00023128"/>
    </source>
</evidence>
<dbReference type="Pfam" id="PF00573">
    <property type="entry name" value="Ribosomal_L4"/>
    <property type="match status" value="1"/>
</dbReference>
<feature type="compositionally biased region" description="Low complexity" evidence="8">
    <location>
        <begin position="376"/>
        <end position="390"/>
    </location>
</feature>
<keyword evidence="9" id="KW-0812">Transmembrane</keyword>
<dbReference type="Gene3D" id="3.40.1370.10">
    <property type="match status" value="1"/>
</dbReference>
<dbReference type="GO" id="GO:0005840">
    <property type="term" value="C:ribosome"/>
    <property type="evidence" value="ECO:0007669"/>
    <property type="project" value="UniProtKB-KW"/>
</dbReference>
<dbReference type="GO" id="GO:0006412">
    <property type="term" value="P:translation"/>
    <property type="evidence" value="ECO:0007669"/>
    <property type="project" value="InterPro"/>
</dbReference>
<evidence type="ECO:0000256" key="1">
    <source>
        <dbReference type="ARBA" id="ARBA00004173"/>
    </source>
</evidence>
<dbReference type="InterPro" id="IPR023574">
    <property type="entry name" value="Ribosomal_uL4_dom_sf"/>
</dbReference>
<dbReference type="GO" id="GO:0005743">
    <property type="term" value="C:mitochondrial inner membrane"/>
    <property type="evidence" value="ECO:0007669"/>
    <property type="project" value="UniProtKB-ARBA"/>
</dbReference>
<evidence type="ECO:0000256" key="9">
    <source>
        <dbReference type="SAM" id="Phobius"/>
    </source>
</evidence>
<evidence type="ECO:0000313" key="12">
    <source>
        <dbReference type="WBParaSite" id="scf7180000419557.g3970"/>
    </source>
</evidence>
<accession>A0A915NQW0</accession>
<feature type="compositionally biased region" description="Low complexity" evidence="8">
    <location>
        <begin position="515"/>
        <end position="531"/>
    </location>
</feature>
<organism evidence="11 12">
    <name type="scientific">Meloidogyne floridensis</name>
    <dbReference type="NCBI Taxonomy" id="298350"/>
    <lineage>
        <taxon>Eukaryota</taxon>
        <taxon>Metazoa</taxon>
        <taxon>Ecdysozoa</taxon>
        <taxon>Nematoda</taxon>
        <taxon>Chromadorea</taxon>
        <taxon>Rhabditida</taxon>
        <taxon>Tylenchina</taxon>
        <taxon>Tylenchomorpha</taxon>
        <taxon>Tylenchoidea</taxon>
        <taxon>Meloidogynidae</taxon>
        <taxon>Meloidogyninae</taxon>
        <taxon>Meloidogyne</taxon>
    </lineage>
</organism>
<keyword evidence="3" id="KW-0689">Ribosomal protein</keyword>
<dbReference type="GO" id="GO:1990904">
    <property type="term" value="C:ribonucleoprotein complex"/>
    <property type="evidence" value="ECO:0007669"/>
    <property type="project" value="UniProtKB-KW"/>
</dbReference>
<evidence type="ECO:0000256" key="6">
    <source>
        <dbReference type="ARBA" id="ARBA00040565"/>
    </source>
</evidence>
<dbReference type="PANTHER" id="PTHR10746">
    <property type="entry name" value="50S RIBOSOMAL PROTEIN L4"/>
    <property type="match status" value="1"/>
</dbReference>
<dbReference type="Pfam" id="PF10058">
    <property type="entry name" value="Zn_ribbon_10"/>
    <property type="match status" value="1"/>
</dbReference>
<reference evidence="12" key="1">
    <citation type="submission" date="2022-11" db="UniProtKB">
        <authorList>
            <consortium name="WormBaseParasite"/>
        </authorList>
    </citation>
    <scope>IDENTIFICATION</scope>
</reference>
<feature type="domain" description="Lunapark zinc ribbon" evidence="10">
    <location>
        <begin position="454"/>
        <end position="503"/>
    </location>
</feature>
<evidence type="ECO:0000313" key="11">
    <source>
        <dbReference type="Proteomes" id="UP000887560"/>
    </source>
</evidence>
<comment type="subcellular location">
    <subcellularLocation>
        <location evidence="1">Mitochondrion</location>
    </subcellularLocation>
</comment>
<sequence length="571" mass="65958">MNFKFLPALFSRHLTRTFNSVNNFCSSSAATLNSQSSSQPRELWRLDTTNPFLEIPEAWVTSLDEIYNRNYDIIQLHPDIFRVTPRLDILHRNIAWQTTYKNLVLTRMLTRAEMPGGGRKPWPQKRMGRAQAGSIRAPHFIRGGFVHKVRGPLTRFYMLPYSIRIHGLRVALTIKHVQDDLIIVDDFDSLASPDPQYLHDLAEARNWGYSVLFVDTSADNISANLVEATSHIPSFTVMPLYGLNCYSILRHETLVLSRRALDLLEERFYHCLLFGAFILVSGSCGYFWLHYPSLKWKLFSCSSSIFLCALSFLILRFSSNTIFDWLIQRKQRRLRFFTERKVAIIEDVKENEKFKVAKAIIEKYGSQNEVSQWLGSATSSSPSQTTTKPMTENKNSNYQQGTNQKQNNNNNTPQPLPKLYEIRDPRQTVLRNVGTSPNRRVPIRPFVEESRGSLDRILDFVMGESINNRYALICSNCYTHNGMALREEFKTISYCCYRCNFFNTSKTELNKRSHPLNYSNNNPSTSNKSPPIGALNFTGHTDDSTENEEFEEEFGRKYESEREDMVTARDK</sequence>
<dbReference type="InterPro" id="IPR002136">
    <property type="entry name" value="Ribosomal_uL4"/>
</dbReference>
<name>A0A915NQW0_9BILA</name>
<evidence type="ECO:0000256" key="7">
    <source>
        <dbReference type="ARBA" id="ARBA00082711"/>
    </source>
</evidence>
<evidence type="ECO:0000256" key="8">
    <source>
        <dbReference type="SAM" id="MobiDB-lite"/>
    </source>
</evidence>
<feature type="compositionally biased region" description="Polar residues" evidence="8">
    <location>
        <begin position="392"/>
        <end position="401"/>
    </location>
</feature>
<dbReference type="GO" id="GO:0003735">
    <property type="term" value="F:structural constituent of ribosome"/>
    <property type="evidence" value="ECO:0007669"/>
    <property type="project" value="InterPro"/>
</dbReference>
<feature type="compositionally biased region" description="Basic and acidic residues" evidence="8">
    <location>
        <begin position="553"/>
        <end position="571"/>
    </location>
</feature>
<feature type="transmembrane region" description="Helical" evidence="9">
    <location>
        <begin position="268"/>
        <end position="289"/>
    </location>
</feature>
<feature type="transmembrane region" description="Helical" evidence="9">
    <location>
        <begin position="304"/>
        <end position="327"/>
    </location>
</feature>
<evidence type="ECO:0000256" key="5">
    <source>
        <dbReference type="ARBA" id="ARBA00023274"/>
    </source>
</evidence>
<comment type="similarity">
    <text evidence="2">Belongs to the universal ribosomal protein uL4 family.</text>
</comment>
<dbReference type="FunFam" id="3.40.1370.10:FF:000005">
    <property type="entry name" value="39S ribosomal protein L4, mitochondrial"/>
    <property type="match status" value="1"/>
</dbReference>
<dbReference type="WBParaSite" id="scf7180000419557.g3970">
    <property type="protein sequence ID" value="scf7180000419557.g3970"/>
    <property type="gene ID" value="scf7180000419557.g3970"/>
</dbReference>
<keyword evidence="5" id="KW-0687">Ribonucleoprotein</keyword>
<dbReference type="AlphaFoldDB" id="A0A915NQW0"/>
<keyword evidence="9" id="KW-1133">Transmembrane helix</keyword>
<feature type="region of interest" description="Disordered" evidence="8">
    <location>
        <begin position="373"/>
        <end position="417"/>
    </location>
</feature>
<dbReference type="PANTHER" id="PTHR10746:SF6">
    <property type="entry name" value="LARGE RIBOSOMAL SUBUNIT PROTEIN UL4M"/>
    <property type="match status" value="1"/>
</dbReference>
<keyword evidence="9" id="KW-0472">Membrane</keyword>